<gene>
    <name evidence="1" type="ORF">FPOG_01194</name>
</gene>
<dbReference type="EMBL" id="ACIF01000357">
    <property type="protein sequence ID" value="EKA92448.1"/>
    <property type="molecule type" value="Genomic_DNA"/>
</dbReference>
<sequence length="41" mass="5006">MKANWNMIRRIELRNYNVKKFKINLLIARNLILGKIYGWIS</sequence>
<dbReference type="PATRIC" id="fig|620833.3.peg.2203"/>
<evidence type="ECO:0000313" key="2">
    <source>
        <dbReference type="Proteomes" id="UP000005809"/>
    </source>
</evidence>
<organism evidence="1 2">
    <name type="scientific">Fusobacterium periodonticum D10</name>
    <dbReference type="NCBI Taxonomy" id="620833"/>
    <lineage>
        <taxon>Bacteria</taxon>
        <taxon>Fusobacteriati</taxon>
        <taxon>Fusobacteriota</taxon>
        <taxon>Fusobacteriia</taxon>
        <taxon>Fusobacteriales</taxon>
        <taxon>Fusobacteriaceae</taxon>
        <taxon>Fusobacterium</taxon>
    </lineage>
</organism>
<evidence type="ECO:0000313" key="1">
    <source>
        <dbReference type="EMBL" id="EKA92448.1"/>
    </source>
</evidence>
<proteinExistence type="predicted"/>
<protein>
    <submittedName>
        <fullName evidence="1">Uncharacterized protein</fullName>
    </submittedName>
</protein>
<accession>K1HAB0</accession>
<dbReference type="AlphaFoldDB" id="K1HAB0"/>
<dbReference type="Proteomes" id="UP000005809">
    <property type="component" value="Unassembled WGS sequence"/>
</dbReference>
<reference evidence="1 2" key="1">
    <citation type="submission" date="2012-05" db="EMBL/GenBank/DDBJ databases">
        <title>The Genome Sequence of Fusobacterium periodontium Oral Taxon 201 Strain D10.</title>
        <authorList>
            <consortium name="The Broad Institute Genome Sequencing Platform"/>
            <consortium name="The Broad Institute Genome Sequencing Center for Infectious Disease"/>
            <person name="Earl A."/>
            <person name="Ward D."/>
            <person name="Feldgarden M."/>
            <person name="Gevers D."/>
            <person name="Strauss J."/>
            <person name="Sibley C."/>
            <person name="White A."/>
            <person name="Ambrose C.E."/>
            <person name="Allen-Vercoe E."/>
            <person name="Walker B."/>
            <person name="Young S.K."/>
            <person name="Zeng Q."/>
            <person name="Gargeya S."/>
            <person name="Fitzgerald M."/>
            <person name="Haas B."/>
            <person name="Abouelleil A."/>
            <person name="Alvarado L."/>
            <person name="Arachchi H.M."/>
            <person name="Berlin A.M."/>
            <person name="Chapman S.B."/>
            <person name="Goldberg J."/>
            <person name="Griggs A."/>
            <person name="Gujja S."/>
            <person name="Hansen M."/>
            <person name="Howarth C."/>
            <person name="Imamovic A."/>
            <person name="Larimer J."/>
            <person name="McCowan C."/>
            <person name="Montmayeur A."/>
            <person name="Murphy C."/>
            <person name="Neiman D."/>
            <person name="Pearson M."/>
            <person name="Priest M."/>
            <person name="Roberts A."/>
            <person name="Saif S."/>
            <person name="Shea T."/>
            <person name="Sisk P."/>
            <person name="Sykes S."/>
            <person name="Wortman J."/>
            <person name="Nusbaum C."/>
            <person name="Birren B."/>
        </authorList>
    </citation>
    <scope>NUCLEOTIDE SEQUENCE [LARGE SCALE GENOMIC DNA]</scope>
    <source>
        <strain evidence="1 2">D10</strain>
    </source>
</reference>
<dbReference type="HOGENOM" id="CLU_3270500_0_0_0"/>
<comment type="caution">
    <text evidence="1">The sequence shown here is derived from an EMBL/GenBank/DDBJ whole genome shotgun (WGS) entry which is preliminary data.</text>
</comment>
<name>K1HAB0_9FUSO</name>